<protein>
    <recommendedName>
        <fullName evidence="3">DUF2605 domain-containing protein</fullName>
    </recommendedName>
</protein>
<name>A0A1J0AGB6_9CYAN</name>
<dbReference type="Pfam" id="PF10792">
    <property type="entry name" value="DUF2605"/>
    <property type="match status" value="1"/>
</dbReference>
<dbReference type="KEGG" id="glt:GlitD10_2624"/>
<accession>A0A1J0AGB6</accession>
<evidence type="ECO:0008006" key="3">
    <source>
        <dbReference type="Google" id="ProtNLM"/>
    </source>
</evidence>
<sequence length="101" mass="11502">MNMPHSSYSPIVKSLLEPLLEDFMYWFSQARQMLNGDTLPFLEPSQRQTLLAQITQAQGEVQATHALLASTGVGVDTSVLMGWHRLVLECWHLRLQTRTHP</sequence>
<gene>
    <name evidence="1" type="ORF">GlitD10_2624</name>
</gene>
<evidence type="ECO:0000313" key="1">
    <source>
        <dbReference type="EMBL" id="APB34965.1"/>
    </source>
</evidence>
<organism evidence="1 2">
    <name type="scientific">Gloeomargarita lithophora Alchichica-D10</name>
    <dbReference type="NCBI Taxonomy" id="1188229"/>
    <lineage>
        <taxon>Bacteria</taxon>
        <taxon>Bacillati</taxon>
        <taxon>Cyanobacteriota</taxon>
        <taxon>Cyanophyceae</taxon>
        <taxon>Gloeomargaritales</taxon>
        <taxon>Gloeomargaritaceae</taxon>
        <taxon>Gloeomargarita</taxon>
    </lineage>
</organism>
<dbReference type="Proteomes" id="UP000180235">
    <property type="component" value="Chromosome"/>
</dbReference>
<evidence type="ECO:0000313" key="2">
    <source>
        <dbReference type="Proteomes" id="UP000180235"/>
    </source>
</evidence>
<reference evidence="1 2" key="1">
    <citation type="submission" date="2016-10" db="EMBL/GenBank/DDBJ databases">
        <title>Description of Gloeomargarita lithophora gen. nov., sp. nov., a thylakoid-bearing basal-branching cyanobacterium with intracellular carbonates, and proposal for Gloeomargaritales ord. nov.</title>
        <authorList>
            <person name="Moreira D."/>
            <person name="Tavera R."/>
            <person name="Benzerara K."/>
            <person name="Skouri-Panet F."/>
            <person name="Couradeau E."/>
            <person name="Gerard E."/>
            <person name="Loussert C."/>
            <person name="Novelo E."/>
            <person name="Zivanovic Y."/>
            <person name="Lopez-Garcia P."/>
        </authorList>
    </citation>
    <scope>NUCLEOTIDE SEQUENCE [LARGE SCALE GENOMIC DNA]</scope>
    <source>
        <strain evidence="1 2">D10</strain>
    </source>
</reference>
<proteinExistence type="predicted"/>
<keyword evidence="2" id="KW-1185">Reference proteome</keyword>
<dbReference type="AlphaFoldDB" id="A0A1J0AGB6"/>
<dbReference type="InterPro" id="IPR019728">
    <property type="entry name" value="DUF2605"/>
</dbReference>
<dbReference type="STRING" id="1188229.GlitD10_2624"/>
<dbReference type="EMBL" id="CP017675">
    <property type="protein sequence ID" value="APB34965.1"/>
    <property type="molecule type" value="Genomic_DNA"/>
</dbReference>